<dbReference type="Proteomes" id="UP001597295">
    <property type="component" value="Unassembled WGS sequence"/>
</dbReference>
<proteinExistence type="predicted"/>
<gene>
    <name evidence="2" type="ORF">ACFSM5_01165</name>
</gene>
<dbReference type="RefSeq" id="WP_379874318.1">
    <property type="nucleotide sequence ID" value="NZ_JBHUIP010000001.1"/>
</dbReference>
<evidence type="ECO:0000259" key="1">
    <source>
        <dbReference type="Pfam" id="PF13467"/>
    </source>
</evidence>
<evidence type="ECO:0000313" key="3">
    <source>
        <dbReference type="Proteomes" id="UP001597295"/>
    </source>
</evidence>
<organism evidence="2 3">
    <name type="scientific">Lacibacterium aquatile</name>
    <dbReference type="NCBI Taxonomy" id="1168082"/>
    <lineage>
        <taxon>Bacteria</taxon>
        <taxon>Pseudomonadati</taxon>
        <taxon>Pseudomonadota</taxon>
        <taxon>Alphaproteobacteria</taxon>
        <taxon>Rhodospirillales</taxon>
        <taxon>Rhodospirillaceae</taxon>
    </lineage>
</organism>
<dbReference type="InterPro" id="IPR038268">
    <property type="entry name" value="RHH_sf"/>
</dbReference>
<comment type="caution">
    <text evidence="2">The sequence shown here is derived from an EMBL/GenBank/DDBJ whole genome shotgun (WGS) entry which is preliminary data.</text>
</comment>
<dbReference type="Pfam" id="PF13467">
    <property type="entry name" value="RHH_4"/>
    <property type="match status" value="1"/>
</dbReference>
<name>A0ABW5DKI9_9PROT</name>
<sequence length="71" mass="7886">MGRHRTSLRLEPEIWAALFDIALAEGCEASDLVARLRDRVVKGQLSASVRVFVVSYYRAKAEKLAPLLSQG</sequence>
<accession>A0ABW5DKI9</accession>
<feature type="domain" description="Ribbon-helix-helix" evidence="1">
    <location>
        <begin position="3"/>
        <end position="57"/>
    </location>
</feature>
<dbReference type="EMBL" id="JBHUIP010000001">
    <property type="protein sequence ID" value="MFD2261477.1"/>
    <property type="molecule type" value="Genomic_DNA"/>
</dbReference>
<keyword evidence="3" id="KW-1185">Reference proteome</keyword>
<protein>
    <submittedName>
        <fullName evidence="2">Ribbon-helix-helix domain-containing protein</fullName>
    </submittedName>
</protein>
<reference evidence="3" key="1">
    <citation type="journal article" date="2019" name="Int. J. Syst. Evol. Microbiol.">
        <title>The Global Catalogue of Microorganisms (GCM) 10K type strain sequencing project: providing services to taxonomists for standard genome sequencing and annotation.</title>
        <authorList>
            <consortium name="The Broad Institute Genomics Platform"/>
            <consortium name="The Broad Institute Genome Sequencing Center for Infectious Disease"/>
            <person name="Wu L."/>
            <person name="Ma J."/>
        </authorList>
    </citation>
    <scope>NUCLEOTIDE SEQUENCE [LARGE SCALE GENOMIC DNA]</scope>
    <source>
        <strain evidence="3">CGMCC 1.19062</strain>
    </source>
</reference>
<evidence type="ECO:0000313" key="2">
    <source>
        <dbReference type="EMBL" id="MFD2261477.1"/>
    </source>
</evidence>
<dbReference type="Gene3D" id="1.10.3990.20">
    <property type="entry name" value="protein bp1543"/>
    <property type="match status" value="1"/>
</dbReference>
<dbReference type="InterPro" id="IPR027373">
    <property type="entry name" value="RHH_dom"/>
</dbReference>